<feature type="transmembrane region" description="Helical" evidence="7">
    <location>
        <begin position="102"/>
        <end position="124"/>
    </location>
</feature>
<evidence type="ECO:0000256" key="7">
    <source>
        <dbReference type="SAM" id="Phobius"/>
    </source>
</evidence>
<feature type="transmembrane region" description="Helical" evidence="7">
    <location>
        <begin position="58"/>
        <end position="77"/>
    </location>
</feature>
<gene>
    <name evidence="9" type="ORF">FPOA_10741</name>
</gene>
<comment type="similarity">
    <text evidence="5">Belongs to the SAT4 family.</text>
</comment>
<dbReference type="STRING" id="36050.A0A1B8AEV7"/>
<evidence type="ECO:0000256" key="1">
    <source>
        <dbReference type="ARBA" id="ARBA00004141"/>
    </source>
</evidence>
<proteinExistence type="inferred from homology"/>
<dbReference type="EMBL" id="LYXU01000004">
    <property type="protein sequence ID" value="OBS19016.1"/>
    <property type="molecule type" value="Genomic_DNA"/>
</dbReference>
<comment type="subcellular location">
    <subcellularLocation>
        <location evidence="1">Membrane</location>
        <topology evidence="1">Multi-pass membrane protein</topology>
    </subcellularLocation>
</comment>
<accession>A0A1B8AEV7</accession>
<protein>
    <recommendedName>
        <fullName evidence="8">Rhodopsin domain-containing protein</fullName>
    </recommendedName>
</protein>
<dbReference type="PANTHER" id="PTHR33048">
    <property type="entry name" value="PTH11-LIKE INTEGRAL MEMBRANE PROTEIN (AFU_ORTHOLOGUE AFUA_5G11245)"/>
    <property type="match status" value="1"/>
</dbReference>
<feature type="region of interest" description="Disordered" evidence="6">
    <location>
        <begin position="326"/>
        <end position="346"/>
    </location>
</feature>
<evidence type="ECO:0000256" key="2">
    <source>
        <dbReference type="ARBA" id="ARBA00022692"/>
    </source>
</evidence>
<evidence type="ECO:0000256" key="6">
    <source>
        <dbReference type="SAM" id="MobiDB-lite"/>
    </source>
</evidence>
<keyword evidence="3 7" id="KW-1133">Transmembrane helix</keyword>
<organism evidence="9 10">
    <name type="scientific">Fusarium poae</name>
    <dbReference type="NCBI Taxonomy" id="36050"/>
    <lineage>
        <taxon>Eukaryota</taxon>
        <taxon>Fungi</taxon>
        <taxon>Dikarya</taxon>
        <taxon>Ascomycota</taxon>
        <taxon>Pezizomycotina</taxon>
        <taxon>Sordariomycetes</taxon>
        <taxon>Hypocreomycetidae</taxon>
        <taxon>Hypocreales</taxon>
        <taxon>Nectriaceae</taxon>
        <taxon>Fusarium</taxon>
    </lineage>
</organism>
<keyword evidence="4 7" id="KW-0472">Membrane</keyword>
<evidence type="ECO:0000313" key="10">
    <source>
        <dbReference type="Proteomes" id="UP000091967"/>
    </source>
</evidence>
<evidence type="ECO:0000259" key="8">
    <source>
        <dbReference type="Pfam" id="PF20684"/>
    </source>
</evidence>
<feature type="transmembrane region" description="Helical" evidence="7">
    <location>
        <begin position="136"/>
        <end position="158"/>
    </location>
</feature>
<dbReference type="InterPro" id="IPR049326">
    <property type="entry name" value="Rhodopsin_dom_fungi"/>
</dbReference>
<sequence length="403" mass="45083">MYLRWNDHKPRSMESTIDTSRSLEIQAVLITFSLLSATTVVLRTYIRTKVLGSFGLDDGLMVVAQVLAIGSAVAIGLENKYGLGYHTWEQPKSAYVPYMKSFYASIVIYNIAMCLVKIGILLQYRRVFAIQVIQTITFYGTALMVAWTVVIAFLNILICVPVAKFWDNELPGRCLDPLLIWYIMAGFNLTTDIAIFCLPLPVIKSLNLPRKQKIMLFAIFSLGFFTCFISIYRIRTLRTAASTDDPNWDNVDAAIWSFLEITMAITAACLPTLRPLVSKFLPRMFSSSLGRSNRASRYTQPRNSLYVGNVPRTRTERRSKMFDDTSTLHDDAIPLPTHNKALPSPRSANFSVSIKAGNEGTDGEDTIPIYDGAGISAKTVITQQVVEDEGWDSSRPSCSNKSF</sequence>
<feature type="transmembrane region" description="Helical" evidence="7">
    <location>
        <begin position="214"/>
        <end position="234"/>
    </location>
</feature>
<dbReference type="Pfam" id="PF20684">
    <property type="entry name" value="Fung_rhodopsin"/>
    <property type="match status" value="1"/>
</dbReference>
<name>A0A1B8AEV7_FUSPO</name>
<feature type="transmembrane region" description="Helical" evidence="7">
    <location>
        <begin position="254"/>
        <end position="273"/>
    </location>
</feature>
<dbReference type="Proteomes" id="UP000091967">
    <property type="component" value="Unassembled WGS sequence"/>
</dbReference>
<reference evidence="9 10" key="1">
    <citation type="submission" date="2016-06" db="EMBL/GenBank/DDBJ databases">
        <title>Living apart together: crosstalk between the core and supernumerary genomes in a fungal plant pathogen.</title>
        <authorList>
            <person name="Vanheule A."/>
            <person name="Audenaert K."/>
            <person name="Warris S."/>
            <person name="Van De Geest H."/>
            <person name="Schijlen E."/>
            <person name="Hofte M."/>
            <person name="De Saeger S."/>
            <person name="Haesaert G."/>
            <person name="Waalwijk C."/>
            <person name="Van Der Lee T."/>
        </authorList>
    </citation>
    <scope>NUCLEOTIDE SEQUENCE [LARGE SCALE GENOMIC DNA]</scope>
    <source>
        <strain evidence="9 10">2516</strain>
    </source>
</reference>
<comment type="caution">
    <text evidence="9">The sequence shown here is derived from an EMBL/GenBank/DDBJ whole genome shotgun (WGS) entry which is preliminary data.</text>
</comment>
<dbReference type="GO" id="GO:0016020">
    <property type="term" value="C:membrane"/>
    <property type="evidence" value="ECO:0007669"/>
    <property type="project" value="UniProtKB-SubCell"/>
</dbReference>
<evidence type="ECO:0000256" key="3">
    <source>
        <dbReference type="ARBA" id="ARBA00022989"/>
    </source>
</evidence>
<dbReference type="OrthoDB" id="3648173at2759"/>
<dbReference type="PANTHER" id="PTHR33048:SF47">
    <property type="entry name" value="INTEGRAL MEMBRANE PROTEIN-RELATED"/>
    <property type="match status" value="1"/>
</dbReference>
<dbReference type="OMA" id="YMKSFYA"/>
<dbReference type="InterPro" id="IPR052337">
    <property type="entry name" value="SAT4-like"/>
</dbReference>
<evidence type="ECO:0000313" key="9">
    <source>
        <dbReference type="EMBL" id="OBS19016.1"/>
    </source>
</evidence>
<keyword evidence="2 7" id="KW-0812">Transmembrane</keyword>
<evidence type="ECO:0000256" key="5">
    <source>
        <dbReference type="ARBA" id="ARBA00038359"/>
    </source>
</evidence>
<dbReference type="AlphaFoldDB" id="A0A1B8AEV7"/>
<feature type="domain" description="Rhodopsin" evidence="8">
    <location>
        <begin position="42"/>
        <end position="279"/>
    </location>
</feature>
<feature type="transmembrane region" description="Helical" evidence="7">
    <location>
        <begin position="178"/>
        <end position="202"/>
    </location>
</feature>
<keyword evidence="10" id="KW-1185">Reference proteome</keyword>
<feature type="transmembrane region" description="Helical" evidence="7">
    <location>
        <begin position="25"/>
        <end position="46"/>
    </location>
</feature>
<evidence type="ECO:0000256" key="4">
    <source>
        <dbReference type="ARBA" id="ARBA00023136"/>
    </source>
</evidence>